<dbReference type="RefSeq" id="WP_116882894.1">
    <property type="nucleotide sequence ID" value="NZ_CABMMC010000166.1"/>
</dbReference>
<keyword evidence="1" id="KW-0732">Signal</keyword>
<dbReference type="Proteomes" id="UP000245959">
    <property type="component" value="Unassembled WGS sequence"/>
</dbReference>
<dbReference type="OrthoDB" id="9787830at2"/>
<accession>A0A2U1B8A8</accession>
<dbReference type="PANTHER" id="PTHR30535:SF34">
    <property type="entry name" value="MOLYBDATE-BINDING PROTEIN MOLA"/>
    <property type="match status" value="1"/>
</dbReference>
<dbReference type="Gene3D" id="3.40.50.1980">
    <property type="entry name" value="Nitrogenase molybdenum iron protein domain"/>
    <property type="match status" value="2"/>
</dbReference>
<evidence type="ECO:0000259" key="2">
    <source>
        <dbReference type="PROSITE" id="PS50983"/>
    </source>
</evidence>
<dbReference type="NCBIfam" id="NF038402">
    <property type="entry name" value="TroA_like"/>
    <property type="match status" value="1"/>
</dbReference>
<dbReference type="SUPFAM" id="SSF53807">
    <property type="entry name" value="Helical backbone' metal receptor"/>
    <property type="match status" value="1"/>
</dbReference>
<dbReference type="EMBL" id="QEKH01000004">
    <property type="protein sequence ID" value="PVY44903.1"/>
    <property type="molecule type" value="Genomic_DNA"/>
</dbReference>
<reference evidence="3 4" key="1">
    <citation type="submission" date="2018-04" db="EMBL/GenBank/DDBJ databases">
        <title>Genomic Encyclopedia of Type Strains, Phase IV (KMG-IV): sequencing the most valuable type-strain genomes for metagenomic binning, comparative biology and taxonomic classification.</title>
        <authorList>
            <person name="Goeker M."/>
        </authorList>
    </citation>
    <scope>NUCLEOTIDE SEQUENCE [LARGE SCALE GENOMIC DNA]</scope>
    <source>
        <strain evidence="3 4">DSM 14823</strain>
    </source>
</reference>
<proteinExistence type="predicted"/>
<protein>
    <submittedName>
        <fullName evidence="3">Iron complex transport system substrate-binding protein</fullName>
    </submittedName>
</protein>
<dbReference type="InterPro" id="IPR050902">
    <property type="entry name" value="ABC_Transporter_SBP"/>
</dbReference>
<name>A0A2U1B8A8_9BACT</name>
<dbReference type="InterPro" id="IPR002491">
    <property type="entry name" value="ABC_transptr_periplasmic_BD"/>
</dbReference>
<dbReference type="AlphaFoldDB" id="A0A2U1B8A8"/>
<comment type="caution">
    <text evidence="3">The sequence shown here is derived from an EMBL/GenBank/DDBJ whole genome shotgun (WGS) entry which is preliminary data.</text>
</comment>
<evidence type="ECO:0000256" key="1">
    <source>
        <dbReference type="ARBA" id="ARBA00022729"/>
    </source>
</evidence>
<dbReference type="PANTHER" id="PTHR30535">
    <property type="entry name" value="VITAMIN B12-BINDING PROTEIN"/>
    <property type="match status" value="1"/>
</dbReference>
<dbReference type="PROSITE" id="PS50983">
    <property type="entry name" value="FE_B12_PBP"/>
    <property type="match status" value="1"/>
</dbReference>
<feature type="domain" description="Fe/B12 periplasmic-binding" evidence="2">
    <location>
        <begin position="22"/>
        <end position="270"/>
    </location>
</feature>
<dbReference type="GeneID" id="78294217"/>
<evidence type="ECO:0000313" key="3">
    <source>
        <dbReference type="EMBL" id="PVY44903.1"/>
    </source>
</evidence>
<gene>
    <name evidence="3" type="ORF">C8D82_10447</name>
</gene>
<dbReference type="Pfam" id="PF01497">
    <property type="entry name" value="Peripla_BP_2"/>
    <property type="match status" value="1"/>
</dbReference>
<sequence>MKRFLLLLLTGWTLLIPAGELRVVSLAPNLTECIFLLGAEQLLVGRSGYCNYPSEAKKLPVVGGFGRPYSEALAAVRPTLVVMEKMFDPGVLKQLKQLGIPYRELPARSLNDYLENLETLGKLLNIPQKAASVVTEQRSRLEEFRRQASEIPYDRRPRVLVLLSASPLMAAGQGSFLHEIIELAGGRNAAESVSGDYFILSAEQLLLWQPELILLPGFTPEQLKRLEGQPVWEELKAKKIIRVDSTIDPDLLLRLGPRSFDAIEAIRRRL</sequence>
<evidence type="ECO:0000313" key="4">
    <source>
        <dbReference type="Proteomes" id="UP000245959"/>
    </source>
</evidence>
<organism evidence="3 4">
    <name type="scientific">Victivallis vadensis</name>
    <dbReference type="NCBI Taxonomy" id="172901"/>
    <lineage>
        <taxon>Bacteria</taxon>
        <taxon>Pseudomonadati</taxon>
        <taxon>Lentisphaerota</taxon>
        <taxon>Lentisphaeria</taxon>
        <taxon>Victivallales</taxon>
        <taxon>Victivallaceae</taxon>
        <taxon>Victivallis</taxon>
    </lineage>
</organism>
<dbReference type="InterPro" id="IPR054828">
    <property type="entry name" value="Vit_B12_bind_prot"/>
</dbReference>
<keyword evidence="4" id="KW-1185">Reference proteome</keyword>